<dbReference type="OrthoDB" id="311718at2"/>
<evidence type="ECO:0000256" key="1">
    <source>
        <dbReference type="ARBA" id="ARBA00023002"/>
    </source>
</evidence>
<dbReference type="GO" id="GO:0016491">
    <property type="term" value="F:oxidoreductase activity"/>
    <property type="evidence" value="ECO:0007669"/>
    <property type="project" value="UniProtKB-KW"/>
</dbReference>
<dbReference type="PANTHER" id="PTHR13847">
    <property type="entry name" value="SARCOSINE DEHYDROGENASE-RELATED"/>
    <property type="match status" value="1"/>
</dbReference>
<dbReference type="Gene3D" id="3.50.50.60">
    <property type="entry name" value="FAD/NAD(P)-binding domain"/>
    <property type="match status" value="1"/>
</dbReference>
<dbReference type="InterPro" id="IPR036188">
    <property type="entry name" value="FAD/NAD-bd_sf"/>
</dbReference>
<dbReference type="AlphaFoldDB" id="A0A1M6CFF5"/>
<keyword evidence="4" id="KW-1185">Reference proteome</keyword>
<accession>A0A1M6CFF5</accession>
<dbReference type="GO" id="GO:0005737">
    <property type="term" value="C:cytoplasm"/>
    <property type="evidence" value="ECO:0007669"/>
    <property type="project" value="TreeGrafter"/>
</dbReference>
<reference evidence="4" key="1">
    <citation type="submission" date="2016-11" db="EMBL/GenBank/DDBJ databases">
        <authorList>
            <person name="Varghese N."/>
            <person name="Submissions S."/>
        </authorList>
    </citation>
    <scope>NUCLEOTIDE SEQUENCE [LARGE SCALE GENOMIC DNA]</scope>
    <source>
        <strain evidence="4">DSM 100564</strain>
    </source>
</reference>
<organism evidence="3 4">
    <name type="scientific">Shimia gijangensis</name>
    <dbReference type="NCBI Taxonomy" id="1470563"/>
    <lineage>
        <taxon>Bacteria</taxon>
        <taxon>Pseudomonadati</taxon>
        <taxon>Pseudomonadota</taxon>
        <taxon>Alphaproteobacteria</taxon>
        <taxon>Rhodobacterales</taxon>
        <taxon>Roseobacteraceae</taxon>
    </lineage>
</organism>
<evidence type="ECO:0000313" key="3">
    <source>
        <dbReference type="EMBL" id="SHI59732.1"/>
    </source>
</evidence>
<feature type="domain" description="FAD dependent oxidoreductase" evidence="2">
    <location>
        <begin position="38"/>
        <end position="391"/>
    </location>
</feature>
<sequence length="438" mass="48041">MMLQAKVIPKHTDSNGWWHILPAVAAPNVLQGAHKVRTVVIGAGVCGIATAFRLGEICPNDETILLEAERAGFGTSGRNAGFMLNVHSHGPPKRLEILRRNMQLWASGLEDLRRRVNEFQIPCDWSEAGRFYGAAGPDGEKHIDEIAETLGQLGLEHRWLDQSEMQTRIGTGFYQRGLFTPGNALVNPAALMKGCAAYLPRNVTMFEETPAQSIARRGDGFVVTTPKGVVTCDRVVLATGVFLRHFGVAKGRYVPMATYGSLTGPLTDEQLAQIGTSEPFGLLGGSEYGATIRLMKDRRLFVRNHFHHAPKKSLPGGTVLGPIADMHRRSMAARWPGLADVPFEHSWGGIMAFTWNDGAIFGEVDSGIFAVLTNDVSPMTRGTASGRLLADYMEGRDSDLLQLQLGIDEAKRLPPRPFLDVGIAYERAKLRWVAKQEF</sequence>
<dbReference type="SUPFAM" id="SSF51905">
    <property type="entry name" value="FAD/NAD(P)-binding domain"/>
    <property type="match status" value="1"/>
</dbReference>
<protein>
    <submittedName>
        <fullName evidence="3">Glycine/D-amino acid oxidase</fullName>
    </submittedName>
</protein>
<name>A0A1M6CFF5_9RHOB</name>
<dbReference type="EMBL" id="FQZQ01000002">
    <property type="protein sequence ID" value="SHI59732.1"/>
    <property type="molecule type" value="Genomic_DNA"/>
</dbReference>
<dbReference type="STRING" id="1470563.SAMN05444000_10253"/>
<dbReference type="PANTHER" id="PTHR13847:SF281">
    <property type="entry name" value="FAD DEPENDENT OXIDOREDUCTASE DOMAIN-CONTAINING PROTEIN"/>
    <property type="match status" value="1"/>
</dbReference>
<dbReference type="Proteomes" id="UP000183982">
    <property type="component" value="Unassembled WGS sequence"/>
</dbReference>
<dbReference type="InterPro" id="IPR006076">
    <property type="entry name" value="FAD-dep_OxRdtase"/>
</dbReference>
<gene>
    <name evidence="3" type="ORF">SAMN05444000_10253</name>
</gene>
<proteinExistence type="predicted"/>
<dbReference type="Gene3D" id="3.30.9.10">
    <property type="entry name" value="D-Amino Acid Oxidase, subunit A, domain 2"/>
    <property type="match status" value="1"/>
</dbReference>
<dbReference type="Pfam" id="PF01266">
    <property type="entry name" value="DAO"/>
    <property type="match status" value="1"/>
</dbReference>
<keyword evidence="1" id="KW-0560">Oxidoreductase</keyword>
<evidence type="ECO:0000259" key="2">
    <source>
        <dbReference type="Pfam" id="PF01266"/>
    </source>
</evidence>
<evidence type="ECO:0000313" key="4">
    <source>
        <dbReference type="Proteomes" id="UP000183982"/>
    </source>
</evidence>